<keyword evidence="1" id="KW-0534">Nitrate assimilation</keyword>
<dbReference type="GO" id="GO:0051082">
    <property type="term" value="F:unfolded protein binding"/>
    <property type="evidence" value="ECO:0007669"/>
    <property type="project" value="InterPro"/>
</dbReference>
<dbReference type="InterPro" id="IPR020945">
    <property type="entry name" value="DMSO/NO3_reduct_chaperone"/>
</dbReference>
<dbReference type="EMBL" id="CAFBPU010000063">
    <property type="protein sequence ID" value="CAB5039284.1"/>
    <property type="molecule type" value="Genomic_DNA"/>
</dbReference>
<dbReference type="GO" id="GO:0016530">
    <property type="term" value="F:metallochaperone activity"/>
    <property type="evidence" value="ECO:0007669"/>
    <property type="project" value="TreeGrafter"/>
</dbReference>
<reference evidence="3" key="1">
    <citation type="submission" date="2020-05" db="EMBL/GenBank/DDBJ databases">
        <authorList>
            <person name="Chiriac C."/>
            <person name="Salcher M."/>
            <person name="Ghai R."/>
            <person name="Kavagutti S V."/>
        </authorList>
    </citation>
    <scope>NUCLEOTIDE SEQUENCE</scope>
</reference>
<dbReference type="InterPro" id="IPR036411">
    <property type="entry name" value="TorD-like_sf"/>
</dbReference>
<dbReference type="PANTHER" id="PTHR43680">
    <property type="entry name" value="NITRATE REDUCTASE MOLYBDENUM COFACTOR ASSEMBLY CHAPERONE"/>
    <property type="match status" value="1"/>
</dbReference>
<dbReference type="EMBL" id="CAFBND010000096">
    <property type="protein sequence ID" value="CAB4953992.1"/>
    <property type="molecule type" value="Genomic_DNA"/>
</dbReference>
<dbReference type="PANTHER" id="PTHR43680:SF2">
    <property type="entry name" value="NITRATE REDUCTASE MOLYBDENUM COFACTOR ASSEMBLY CHAPERONE NARJ"/>
    <property type="match status" value="1"/>
</dbReference>
<dbReference type="Pfam" id="PF02613">
    <property type="entry name" value="Nitrate_red_del"/>
    <property type="match status" value="1"/>
</dbReference>
<dbReference type="AlphaFoldDB" id="A0A6J7SD91"/>
<gene>
    <name evidence="2" type="ORF">UFOPK3752_01843</name>
    <name evidence="3" type="ORF">UFOPK4150_02151</name>
</gene>
<evidence type="ECO:0000313" key="2">
    <source>
        <dbReference type="EMBL" id="CAB4953992.1"/>
    </source>
</evidence>
<organism evidence="3">
    <name type="scientific">freshwater metagenome</name>
    <dbReference type="NCBI Taxonomy" id="449393"/>
    <lineage>
        <taxon>unclassified sequences</taxon>
        <taxon>metagenomes</taxon>
        <taxon>ecological metagenomes</taxon>
    </lineage>
</organism>
<protein>
    <submittedName>
        <fullName evidence="3">Unannotated protein</fullName>
    </submittedName>
</protein>
<evidence type="ECO:0000313" key="3">
    <source>
        <dbReference type="EMBL" id="CAB5039284.1"/>
    </source>
</evidence>
<accession>A0A6J7SD91</accession>
<evidence type="ECO:0000256" key="1">
    <source>
        <dbReference type="ARBA" id="ARBA00023063"/>
    </source>
</evidence>
<dbReference type="InterPro" id="IPR003765">
    <property type="entry name" value="NO3_reductase_chaperone_NarJ"/>
</dbReference>
<dbReference type="GO" id="GO:0051131">
    <property type="term" value="P:chaperone-mediated protein complex assembly"/>
    <property type="evidence" value="ECO:0007669"/>
    <property type="project" value="InterPro"/>
</dbReference>
<name>A0A6J7SD91_9ZZZZ</name>
<dbReference type="NCBIfam" id="TIGR00684">
    <property type="entry name" value="narJ"/>
    <property type="match status" value="1"/>
</dbReference>
<dbReference type="GO" id="GO:0042128">
    <property type="term" value="P:nitrate assimilation"/>
    <property type="evidence" value="ECO:0007669"/>
    <property type="project" value="UniProtKB-KW"/>
</dbReference>
<sequence>MRMSRASVAQRRIVFAAASGLLQYPDEDLVGMATALRSSLPQLPRESAIPIARFLDHLSREPLLDLQSEYVATFDMKRRNCLYLTYYLNGDTRLRGMALWRFQEAFRQRGFAVEGGELPDFLPAVLELAAIGHEDMAVALLLEHQAGIRVLGESLDEMRSPYADVIRAVEITLPEPSPEITAAAHSLAAQGPPVEAVGLEPFFSVDSLKVRS</sequence>
<dbReference type="Gene3D" id="1.10.3480.10">
    <property type="entry name" value="TorD-like"/>
    <property type="match status" value="1"/>
</dbReference>
<dbReference type="SUPFAM" id="SSF89155">
    <property type="entry name" value="TorD-like"/>
    <property type="match status" value="1"/>
</dbReference>
<proteinExistence type="predicted"/>